<dbReference type="Proteomes" id="UP000247371">
    <property type="component" value="Unassembled WGS sequence"/>
</dbReference>
<sequence>MGGSILVTGGRGQLAQSLAKLGGQRVIVVGRPEFDFDRPATIAATIDRYKPSLVVNAAAWTAVDLAESEVDGATRANETGPAELARACARHDIPLIHVSTDYVYAGDKGTPYTETDPISPQTVYGHTKAAGEQAVLAENPRTIVLRTAWVYSPHGKNFVRTMLNAGAKNPQLKVVGDQSGNPTSSDDLAEGILAIIEKLQQGWQDGYAGVYHATGSGEATWHDLAVTALQEAAKAGQPMPEVTAIRTQDWPTPAKRPKDSRLDGAKLEKVFGVKLPHWQDSVARTVKEIMVPQKP</sequence>
<evidence type="ECO:0000256" key="3">
    <source>
        <dbReference type="ARBA" id="ARBA00012929"/>
    </source>
</evidence>
<comment type="pathway">
    <text evidence="1 6">Carbohydrate biosynthesis; dTDP-L-rhamnose biosynthesis.</text>
</comment>
<accession>A0A2V4R0B0</accession>
<protein>
    <recommendedName>
        <fullName evidence="4 6">dTDP-4-dehydrorhamnose reductase</fullName>
        <ecNumber evidence="3 6">1.1.1.133</ecNumber>
    </recommendedName>
</protein>
<comment type="caution">
    <text evidence="8">The sequence shown here is derived from an EMBL/GenBank/DDBJ whole genome shotgun (WGS) entry which is preliminary data.</text>
</comment>
<evidence type="ECO:0000259" key="7">
    <source>
        <dbReference type="Pfam" id="PF04321"/>
    </source>
</evidence>
<comment type="function">
    <text evidence="6">Catalyzes the reduction of dTDP-6-deoxy-L-lyxo-4-hexulose to yield dTDP-L-rhamnose.</text>
</comment>
<dbReference type="PANTHER" id="PTHR10491:SF4">
    <property type="entry name" value="METHIONINE ADENOSYLTRANSFERASE 2 SUBUNIT BETA"/>
    <property type="match status" value="1"/>
</dbReference>
<dbReference type="InterPro" id="IPR005913">
    <property type="entry name" value="dTDP_dehydrorham_reduct"/>
</dbReference>
<organism evidence="8 9">
    <name type="scientific">Komagataeibacter swingsii</name>
    <dbReference type="NCBI Taxonomy" id="215220"/>
    <lineage>
        <taxon>Bacteria</taxon>
        <taxon>Pseudomonadati</taxon>
        <taxon>Pseudomonadota</taxon>
        <taxon>Alphaproteobacteria</taxon>
        <taxon>Acetobacterales</taxon>
        <taxon>Acetobacteraceae</taxon>
        <taxon>Komagataeibacter</taxon>
    </lineage>
</organism>
<dbReference type="PANTHER" id="PTHR10491">
    <property type="entry name" value="DTDP-4-DEHYDRORHAMNOSE REDUCTASE"/>
    <property type="match status" value="1"/>
</dbReference>
<keyword evidence="6" id="KW-0560">Oxidoreductase</keyword>
<dbReference type="UniPathway" id="UPA00124"/>
<dbReference type="EMBL" id="NKUB01000013">
    <property type="protein sequence ID" value="PYD69217.1"/>
    <property type="molecule type" value="Genomic_DNA"/>
</dbReference>
<evidence type="ECO:0000256" key="6">
    <source>
        <dbReference type="RuleBase" id="RU364082"/>
    </source>
</evidence>
<dbReference type="GO" id="GO:0019305">
    <property type="term" value="P:dTDP-rhamnose biosynthetic process"/>
    <property type="evidence" value="ECO:0007669"/>
    <property type="project" value="UniProtKB-UniPathway"/>
</dbReference>
<comment type="cofactor">
    <cofactor evidence="6">
        <name>Mg(2+)</name>
        <dbReference type="ChEBI" id="CHEBI:18420"/>
    </cofactor>
    <text evidence="6">Binds 1 Mg(2+) ion per monomer.</text>
</comment>
<dbReference type="Pfam" id="PF04321">
    <property type="entry name" value="RmlD_sub_bind"/>
    <property type="match status" value="1"/>
</dbReference>
<evidence type="ECO:0000256" key="4">
    <source>
        <dbReference type="ARBA" id="ARBA00017099"/>
    </source>
</evidence>
<evidence type="ECO:0000313" key="9">
    <source>
        <dbReference type="Proteomes" id="UP000247371"/>
    </source>
</evidence>
<proteinExistence type="inferred from homology"/>
<name>A0A2V4R0B0_9PROT</name>
<dbReference type="Gene3D" id="3.40.50.720">
    <property type="entry name" value="NAD(P)-binding Rossmann-like Domain"/>
    <property type="match status" value="1"/>
</dbReference>
<dbReference type="InterPro" id="IPR029903">
    <property type="entry name" value="RmlD-like-bd"/>
</dbReference>
<dbReference type="EC" id="1.1.1.133" evidence="3 6"/>
<dbReference type="RefSeq" id="WP_110557120.1">
    <property type="nucleotide sequence ID" value="NZ_NKUB01000013.1"/>
</dbReference>
<keyword evidence="6" id="KW-0521">NADP</keyword>
<dbReference type="NCBIfam" id="TIGR01214">
    <property type="entry name" value="rmlD"/>
    <property type="match status" value="1"/>
</dbReference>
<evidence type="ECO:0000313" key="8">
    <source>
        <dbReference type="EMBL" id="PYD69217.1"/>
    </source>
</evidence>
<dbReference type="GO" id="GO:0008831">
    <property type="term" value="F:dTDP-4-dehydrorhamnose reductase activity"/>
    <property type="evidence" value="ECO:0007669"/>
    <property type="project" value="UniProtKB-EC"/>
</dbReference>
<dbReference type="InterPro" id="IPR036291">
    <property type="entry name" value="NAD(P)-bd_dom_sf"/>
</dbReference>
<evidence type="ECO:0000256" key="1">
    <source>
        <dbReference type="ARBA" id="ARBA00004781"/>
    </source>
</evidence>
<gene>
    <name evidence="8" type="primary">rfbD</name>
    <name evidence="8" type="ORF">CFR76_11245</name>
</gene>
<comment type="similarity">
    <text evidence="2 6">Belongs to the dTDP-4-dehydrorhamnose reductase family.</text>
</comment>
<reference evidence="8 9" key="1">
    <citation type="submission" date="2017-07" db="EMBL/GenBank/DDBJ databases">
        <title>A draft genome sequence of Komagataeibacter swingsii LMG 22125.</title>
        <authorList>
            <person name="Skraban J."/>
            <person name="Cleenwerck I."/>
            <person name="Vandamme P."/>
            <person name="Trcek J."/>
        </authorList>
    </citation>
    <scope>NUCLEOTIDE SEQUENCE [LARGE SCALE GENOMIC DNA]</scope>
    <source>
        <strain evidence="8 9">LMG 22125</strain>
    </source>
</reference>
<dbReference type="AlphaFoldDB" id="A0A2V4R0B0"/>
<dbReference type="SUPFAM" id="SSF51735">
    <property type="entry name" value="NAD(P)-binding Rossmann-fold domains"/>
    <property type="match status" value="1"/>
</dbReference>
<dbReference type="Gene3D" id="3.90.25.10">
    <property type="entry name" value="UDP-galactose 4-epimerase, domain 1"/>
    <property type="match status" value="1"/>
</dbReference>
<comment type="catalytic activity">
    <reaction evidence="5 6">
        <text>dTDP-beta-L-rhamnose + NADP(+) = dTDP-4-dehydro-beta-L-rhamnose + NADPH + H(+)</text>
        <dbReference type="Rhea" id="RHEA:21796"/>
        <dbReference type="ChEBI" id="CHEBI:15378"/>
        <dbReference type="ChEBI" id="CHEBI:57510"/>
        <dbReference type="ChEBI" id="CHEBI:57783"/>
        <dbReference type="ChEBI" id="CHEBI:58349"/>
        <dbReference type="ChEBI" id="CHEBI:62830"/>
        <dbReference type="EC" id="1.1.1.133"/>
    </reaction>
</comment>
<evidence type="ECO:0000256" key="5">
    <source>
        <dbReference type="ARBA" id="ARBA00048200"/>
    </source>
</evidence>
<keyword evidence="9" id="KW-1185">Reference proteome</keyword>
<feature type="domain" description="RmlD-like substrate binding" evidence="7">
    <location>
        <begin position="5"/>
        <end position="289"/>
    </location>
</feature>
<dbReference type="CDD" id="cd05254">
    <property type="entry name" value="dTDP_HR_like_SDR_e"/>
    <property type="match status" value="1"/>
</dbReference>
<evidence type="ECO:0000256" key="2">
    <source>
        <dbReference type="ARBA" id="ARBA00010944"/>
    </source>
</evidence>